<evidence type="ECO:0000313" key="4">
    <source>
        <dbReference type="RefSeq" id="XP_026279688.2"/>
    </source>
</evidence>
<dbReference type="InterPro" id="IPR032675">
    <property type="entry name" value="LRR_dom_sf"/>
</dbReference>
<protein>
    <submittedName>
        <fullName evidence="3 4">Uncharacterized protein LOC113207368</fullName>
    </submittedName>
</protein>
<evidence type="ECO:0000313" key="2">
    <source>
        <dbReference type="Proteomes" id="UP000504606"/>
    </source>
</evidence>
<sequence>MSPTNILSETDKPEHEQTLLSLPDVPLLKVLAYLRLQDLGAAGLATPRLGALTRTHSSLWRRPGKDKFESVERVADLLPVAPPTDRLKLDVDCYVQGVGASFEGCDSELVVQVPAAEDAARLIPKLAPSLRHLNIFGLEIDELFHNLKAARRIETLRANVLVSEENSKLLWPKGLVLASLHTLELECDEDEPGEATLRALRSMLRALSGLRSLKLTSAELLPILDACPSGLRRLDVKAGEGVAKALRRLRGQLRELRIKMTWPWPHKEEVDDLLKSWSGPLERLELIGVTDSPLRLDGLPNLQDLVLHYFSHFPHGYCLAPTLAGLTRLRSLALLSAPAPAVLHDISCDVIPALELLVVGGIGGCGRSPCHSEDCPFAAKQDPVQLLEALVRRAPQPLHAVSRLDCNTWSGPRLGWRVMFAHPEGPPGTEAETDCRLCRQAAEAARFYSPPHRPIQVRGVQVR</sequence>
<dbReference type="PROSITE" id="PS50181">
    <property type="entry name" value="FBOX"/>
    <property type="match status" value="1"/>
</dbReference>
<name>A0A6J1SG55_FRAOC</name>
<dbReference type="Gene3D" id="3.80.10.10">
    <property type="entry name" value="Ribonuclease Inhibitor"/>
    <property type="match status" value="1"/>
</dbReference>
<gene>
    <name evidence="3 4 5 6" type="primary">LOC113207368</name>
</gene>
<dbReference type="AlphaFoldDB" id="A0A6J1SG55"/>
<dbReference type="RefSeq" id="XP_052133639.1">
    <property type="nucleotide sequence ID" value="XM_052277679.1"/>
</dbReference>
<keyword evidence="2" id="KW-1185">Reference proteome</keyword>
<dbReference type="RefSeq" id="XP_026279687.2">
    <property type="nucleotide sequence ID" value="XM_026423902.2"/>
</dbReference>
<dbReference type="InterPro" id="IPR001810">
    <property type="entry name" value="F-box_dom"/>
</dbReference>
<accession>A0A6J1SG55</accession>
<dbReference type="RefSeq" id="XP_052133638.1">
    <property type="nucleotide sequence ID" value="XM_052277678.1"/>
</dbReference>
<dbReference type="SUPFAM" id="SSF52047">
    <property type="entry name" value="RNI-like"/>
    <property type="match status" value="1"/>
</dbReference>
<reference evidence="3 4" key="1">
    <citation type="submission" date="2025-04" db="UniProtKB">
        <authorList>
            <consortium name="RefSeq"/>
        </authorList>
    </citation>
    <scope>IDENTIFICATION</scope>
    <source>
        <tissue evidence="3 4">Whole organism</tissue>
    </source>
</reference>
<evidence type="ECO:0000313" key="3">
    <source>
        <dbReference type="RefSeq" id="XP_026279687.2"/>
    </source>
</evidence>
<dbReference type="KEGG" id="foc:113207368"/>
<dbReference type="InterPro" id="IPR036047">
    <property type="entry name" value="F-box-like_dom_sf"/>
</dbReference>
<dbReference type="GeneID" id="113207368"/>
<dbReference type="Proteomes" id="UP000504606">
    <property type="component" value="Unplaced"/>
</dbReference>
<evidence type="ECO:0000313" key="5">
    <source>
        <dbReference type="RefSeq" id="XP_052133638.1"/>
    </source>
</evidence>
<evidence type="ECO:0000259" key="1">
    <source>
        <dbReference type="PROSITE" id="PS50181"/>
    </source>
</evidence>
<organism evidence="2 4">
    <name type="scientific">Frankliniella occidentalis</name>
    <name type="common">Western flower thrips</name>
    <name type="synonym">Euthrips occidentalis</name>
    <dbReference type="NCBI Taxonomy" id="133901"/>
    <lineage>
        <taxon>Eukaryota</taxon>
        <taxon>Metazoa</taxon>
        <taxon>Ecdysozoa</taxon>
        <taxon>Arthropoda</taxon>
        <taxon>Hexapoda</taxon>
        <taxon>Insecta</taxon>
        <taxon>Pterygota</taxon>
        <taxon>Neoptera</taxon>
        <taxon>Paraneoptera</taxon>
        <taxon>Thysanoptera</taxon>
        <taxon>Terebrantia</taxon>
        <taxon>Thripoidea</taxon>
        <taxon>Thripidae</taxon>
        <taxon>Frankliniella</taxon>
    </lineage>
</organism>
<dbReference type="SUPFAM" id="SSF81383">
    <property type="entry name" value="F-box domain"/>
    <property type="match status" value="1"/>
</dbReference>
<dbReference type="RefSeq" id="XP_026279688.2">
    <property type="nucleotide sequence ID" value="XM_026423903.2"/>
</dbReference>
<feature type="domain" description="F-box" evidence="1">
    <location>
        <begin position="16"/>
        <end position="63"/>
    </location>
</feature>
<proteinExistence type="predicted"/>
<evidence type="ECO:0000313" key="6">
    <source>
        <dbReference type="RefSeq" id="XP_052133639.1"/>
    </source>
</evidence>